<evidence type="ECO:0000256" key="6">
    <source>
        <dbReference type="RuleBase" id="RU003369"/>
    </source>
</evidence>
<dbReference type="PIRSF" id="PIRSF000102">
    <property type="entry name" value="Lac_mal_DH"/>
    <property type="match status" value="1"/>
</dbReference>
<evidence type="ECO:0000256" key="3">
    <source>
        <dbReference type="PIRSR" id="PIRSR000102-1"/>
    </source>
</evidence>
<evidence type="ECO:0000313" key="10">
    <source>
        <dbReference type="Proteomes" id="UP000035880"/>
    </source>
</evidence>
<dbReference type="InterPro" id="IPR036291">
    <property type="entry name" value="NAD(P)-bd_dom_sf"/>
</dbReference>
<dbReference type="InterPro" id="IPR022383">
    <property type="entry name" value="Lactate/malate_DH_C"/>
</dbReference>
<dbReference type="PANTHER" id="PTHR43128:SF16">
    <property type="entry name" value="L-LACTATE DEHYDROGENASE"/>
    <property type="match status" value="1"/>
</dbReference>
<feature type="active site" description="Proton acceptor" evidence="3">
    <location>
        <position position="222"/>
    </location>
</feature>
<dbReference type="KEGG" id="dsi:Dsimw501_GD10977"/>
<dbReference type="OrthoDB" id="5405561at2759"/>
<dbReference type="InterPro" id="IPR001236">
    <property type="entry name" value="Lactate/malate_DH_N"/>
</dbReference>
<dbReference type="Bgee" id="FBgn0182737">
    <property type="expression patterns" value="Expressed in male reproductive system and 3 other cell types or tissues"/>
</dbReference>
<evidence type="ECO:0000256" key="2">
    <source>
        <dbReference type="ARBA" id="ARBA00023027"/>
    </source>
</evidence>
<evidence type="ECO:0000256" key="1">
    <source>
        <dbReference type="ARBA" id="ARBA00023002"/>
    </source>
</evidence>
<evidence type="ECO:0000313" key="9">
    <source>
        <dbReference type="EMBL" id="KMY93542.1"/>
    </source>
</evidence>
<feature type="binding site" evidence="4">
    <location>
        <position position="198"/>
    </location>
    <ligand>
        <name>substrate</name>
    </ligand>
</feature>
<dbReference type="Gene3D" id="3.40.50.720">
    <property type="entry name" value="NAD(P)-binding Rossmann-like Domain"/>
    <property type="match status" value="1"/>
</dbReference>
<dbReference type="InterPro" id="IPR001557">
    <property type="entry name" value="L-lactate/malate_DH"/>
</dbReference>
<feature type="binding site" evidence="5">
    <location>
        <begin position="165"/>
        <end position="167"/>
    </location>
    <ligand>
        <name>NAD(+)</name>
        <dbReference type="ChEBI" id="CHEBI:57540"/>
    </ligand>
</feature>
<dbReference type="SUPFAM" id="SSF51735">
    <property type="entry name" value="NAD(P)-binding Rossmann-fold domains"/>
    <property type="match status" value="1"/>
</dbReference>
<feature type="binding site" evidence="5">
    <location>
        <position position="80"/>
    </location>
    <ligand>
        <name>NAD(+)</name>
        <dbReference type="ChEBI" id="CHEBI:57540"/>
    </ligand>
</feature>
<dbReference type="GO" id="GO:0004459">
    <property type="term" value="F:L-lactate dehydrogenase (NAD+) activity"/>
    <property type="evidence" value="ECO:0007669"/>
    <property type="project" value="TreeGrafter"/>
</dbReference>
<dbReference type="CDD" id="cd05293">
    <property type="entry name" value="LDH_1"/>
    <property type="match status" value="1"/>
</dbReference>
<organism evidence="9 10">
    <name type="scientific">Drosophila simulans</name>
    <name type="common">Fruit fly</name>
    <dbReference type="NCBI Taxonomy" id="7240"/>
    <lineage>
        <taxon>Eukaryota</taxon>
        <taxon>Metazoa</taxon>
        <taxon>Ecdysozoa</taxon>
        <taxon>Arthropoda</taxon>
        <taxon>Hexapoda</taxon>
        <taxon>Insecta</taxon>
        <taxon>Pterygota</taxon>
        <taxon>Neoptera</taxon>
        <taxon>Endopterygota</taxon>
        <taxon>Diptera</taxon>
        <taxon>Brachycera</taxon>
        <taxon>Muscomorpha</taxon>
        <taxon>Ephydroidea</taxon>
        <taxon>Drosophilidae</taxon>
        <taxon>Drosophila</taxon>
        <taxon>Sophophora</taxon>
    </lineage>
</organism>
<proteinExistence type="inferred from homology"/>
<feature type="binding site" evidence="5">
    <location>
        <begin position="55"/>
        <end position="60"/>
    </location>
    <ligand>
        <name>NAD(+)</name>
        <dbReference type="ChEBI" id="CHEBI:57540"/>
    </ligand>
</feature>
<feature type="binding site" evidence="4">
    <location>
        <position position="127"/>
    </location>
    <ligand>
        <name>substrate</name>
    </ligand>
</feature>
<protein>
    <submittedName>
        <fullName evidence="9">Uncharacterized protein</fullName>
        <ecNumber evidence="9">1.1.1.-</ecNumber>
    </submittedName>
</protein>
<feature type="binding site" evidence="4">
    <location>
        <position position="133"/>
    </location>
    <ligand>
        <name>substrate</name>
    </ligand>
</feature>
<dbReference type="PRINTS" id="PR00086">
    <property type="entry name" value="LLDHDRGNASE"/>
</dbReference>
<dbReference type="AlphaFoldDB" id="A0A0J9RBZ1"/>
<name>A0A0J9RBZ1_DROSI</name>
<feature type="domain" description="Lactate/malate dehydrogenase C-terminal" evidence="8">
    <location>
        <begin position="193"/>
        <end position="354"/>
    </location>
</feature>
<feature type="domain" description="Lactate/malate dehydrogenase N-terminal" evidence="7">
    <location>
        <begin position="50"/>
        <end position="188"/>
    </location>
</feature>
<evidence type="ECO:0000259" key="7">
    <source>
        <dbReference type="Pfam" id="PF00056"/>
    </source>
</evidence>
<dbReference type="Pfam" id="PF02866">
    <property type="entry name" value="Ldh_1_C"/>
    <property type="match status" value="1"/>
</dbReference>
<keyword evidence="2 5" id="KW-0520">NAD</keyword>
<evidence type="ECO:0000259" key="8">
    <source>
        <dbReference type="Pfam" id="PF02866"/>
    </source>
</evidence>
<keyword evidence="1 6" id="KW-0560">Oxidoreductase</keyword>
<sequence>MTLSQLIRLNMAHFRAKTWNTKAMSTKSAKSCFSKSMKPMKQFKRPRISKISVVGAGQVGTAISAMLLLRNLTKNLVILDINYELAQAEALDFQHASAFLNDARVVPCGDSTNSKNSDVVIITAGARPSGKDRSRLAAMQKTVEILKKAVPKLVELSPDATFIIISNPADVMTYAVQRITNLPKHRCFTTGCHLDTVRFRNLIANRLRLPPSQVHGYVIGEHGASAVPVWSSVSIAGIRLNDVVKNLACGDDPENWAKINKQVTTGGLAVAKTKGYTNWAIALTCADIVQAMSGGKGKIACVGTDMKGLSGIQDNVVLSLPCLVTSGGISHVFELPLTDVEQSKLLASANILLEAQCSLSI</sequence>
<dbReference type="InterPro" id="IPR015955">
    <property type="entry name" value="Lactate_DH/Glyco_Ohase_4_C"/>
</dbReference>
<dbReference type="Gene3D" id="3.90.110.10">
    <property type="entry name" value="Lactate dehydrogenase/glycoside hydrolase, family 4, C-terminal"/>
    <property type="match status" value="1"/>
</dbReference>
<dbReference type="PANTHER" id="PTHR43128">
    <property type="entry name" value="L-2-HYDROXYCARBOXYLATE DEHYDROGENASE (NAD(P)(+))"/>
    <property type="match status" value="1"/>
</dbReference>
<dbReference type="GO" id="GO:0006089">
    <property type="term" value="P:lactate metabolic process"/>
    <property type="evidence" value="ECO:0007669"/>
    <property type="project" value="TreeGrafter"/>
</dbReference>
<comment type="similarity">
    <text evidence="6">Belongs to the LDH/MDH superfamily.</text>
</comment>
<evidence type="ECO:0000256" key="4">
    <source>
        <dbReference type="PIRSR" id="PIRSR000102-2"/>
    </source>
</evidence>
<dbReference type="Proteomes" id="UP000035880">
    <property type="component" value="Chromosome 2R"/>
</dbReference>
<dbReference type="Pfam" id="PF00056">
    <property type="entry name" value="Ldh_1_N"/>
    <property type="match status" value="1"/>
</dbReference>
<dbReference type="EMBL" id="CM002911">
    <property type="protein sequence ID" value="KMY93542.1"/>
    <property type="molecule type" value="Genomic_DNA"/>
</dbReference>
<gene>
    <name evidence="9" type="primary">Dsim\GD10977</name>
    <name evidence="9" type="ORF">Dsimw501_GD10977</name>
</gene>
<reference evidence="9 10" key="1">
    <citation type="journal article" date="2013" name="Genome Res.">
        <title>A second-generation assembly of the Drosophila simulans genome provides new insights into patterns of lineage-specific divergence.</title>
        <authorList>
            <person name="Hu T.T."/>
            <person name="Eisen M.B."/>
            <person name="Thornton K.R."/>
            <person name="Andolfatto P."/>
        </authorList>
    </citation>
    <scope>NUCLEOTIDE SEQUENCE [LARGE SCALE GENOMIC DNA]</scope>
    <source>
        <strain evidence="10">w501</strain>
    </source>
</reference>
<feature type="binding site" evidence="4">
    <location>
        <position position="167"/>
    </location>
    <ligand>
        <name>substrate</name>
    </ligand>
</feature>
<accession>A0A0J9RBZ1</accession>
<dbReference type="SUPFAM" id="SSF56327">
    <property type="entry name" value="LDH C-terminal domain-like"/>
    <property type="match status" value="1"/>
</dbReference>
<evidence type="ECO:0000256" key="5">
    <source>
        <dbReference type="PIRSR" id="PIRSR000102-3"/>
    </source>
</evidence>
<dbReference type="EC" id="1.1.1.-" evidence="9"/>